<evidence type="ECO:0000313" key="2">
    <source>
        <dbReference type="Proteomes" id="UP000289323"/>
    </source>
</evidence>
<dbReference type="PANTHER" id="PTHR37540">
    <property type="entry name" value="TRANSCRIPTION FACTOR (ACR-2), PUTATIVE-RELATED-RELATED"/>
    <property type="match status" value="1"/>
</dbReference>
<dbReference type="PANTHER" id="PTHR37540:SF5">
    <property type="entry name" value="TRANSCRIPTION FACTOR DOMAIN-CONTAINING PROTEIN"/>
    <property type="match status" value="1"/>
</dbReference>
<dbReference type="Proteomes" id="UP000289323">
    <property type="component" value="Unassembled WGS sequence"/>
</dbReference>
<name>A0A3S4AUV7_9PEZI</name>
<reference evidence="1 2" key="1">
    <citation type="submission" date="2018-04" db="EMBL/GenBank/DDBJ databases">
        <authorList>
            <person name="Huttner S."/>
            <person name="Dainat J."/>
        </authorList>
    </citation>
    <scope>NUCLEOTIDE SEQUENCE [LARGE SCALE GENOMIC DNA]</scope>
</reference>
<gene>
    <name evidence="1" type="ORF">TT172_LOCUS5944</name>
</gene>
<sequence length="723" mass="80850">MRGKNKKKYRNTSDVGDYTDVITQQLPVDISVSRATSAAEIHSHTVSARPAVWSSAATGYTLPSPERPPSVFSLLTFAREIDDLSRELLFKYFFVAREIFYPIQFSVYSDASLFIWFEWLFYDVAYLEAVLLGMSAMDDFYRRAPPSKLTYSSLKATINALNKRLSDPDLCLADSTIAVVMGLAELAGILSDDAAVKAHVSGFQKMVRLRGGISAFAHNKKLQIKIGRFDLIHSLGTGNSPQFFMDPISWSPIFGPPSSTSTRSSSSVESADHCSPSPVSLVPGSEFLHEPKLKVLFHDLLHFTTLLNASLADPPCHQAPLRDTEYQTFIGSIQYRLLQLQDKLSFILDEATRLAMLALLTSTVQVAGQRLIYSHLERRFREFCRATKSEGRPDVALWLLIVGAMSVFHVDGGDARWMIEFWRVHIPADWDVKYRVAAPPARPLPIQSVWTQDCDLVREVLGHALEEGVTDILSAHGIEPLGPPRLWFRCVPEEKSEGQPTIVVEAEWTEKSSRTWELVVREAKQFVDKIALTSDKLSHLDIGVEIIAEQLTEEKFASPVPSEELTASLVRDWSSIRDEVGRILDSHAATEGKVTSVSLIKLGPCNDPALNPLTVYVSLEYGSEEASWPAVATEIQRHIDTYPYHLHLHLEHNSPESLPAFEFPSEPMSQEQIDHLSELNFDTRRPYKTLVGLGDDLAAAKYIERDDGKMGMPMTHLSYVSSS</sequence>
<accession>A0A3S4AUV7</accession>
<proteinExistence type="predicted"/>
<organism evidence="1 2">
    <name type="scientific">Thermothielavioides terrestris</name>
    <dbReference type="NCBI Taxonomy" id="2587410"/>
    <lineage>
        <taxon>Eukaryota</taxon>
        <taxon>Fungi</taxon>
        <taxon>Dikarya</taxon>
        <taxon>Ascomycota</taxon>
        <taxon>Pezizomycotina</taxon>
        <taxon>Sordariomycetes</taxon>
        <taxon>Sordariomycetidae</taxon>
        <taxon>Sordariales</taxon>
        <taxon>Chaetomiaceae</taxon>
        <taxon>Thermothielavioides</taxon>
    </lineage>
</organism>
<dbReference type="AlphaFoldDB" id="A0A3S4AUV7"/>
<protein>
    <submittedName>
        <fullName evidence="1">68012258-0af1-4eca-a832-6d968ce39a63</fullName>
    </submittedName>
</protein>
<evidence type="ECO:0000313" key="1">
    <source>
        <dbReference type="EMBL" id="SPQ23525.1"/>
    </source>
</evidence>
<dbReference type="EMBL" id="OUUZ01000010">
    <property type="protein sequence ID" value="SPQ23525.1"/>
    <property type="molecule type" value="Genomic_DNA"/>
</dbReference>